<organism evidence="1 2">
    <name type="scientific">Dendrolimus kikuchii</name>
    <dbReference type="NCBI Taxonomy" id="765133"/>
    <lineage>
        <taxon>Eukaryota</taxon>
        <taxon>Metazoa</taxon>
        <taxon>Ecdysozoa</taxon>
        <taxon>Arthropoda</taxon>
        <taxon>Hexapoda</taxon>
        <taxon>Insecta</taxon>
        <taxon>Pterygota</taxon>
        <taxon>Neoptera</taxon>
        <taxon>Endopterygota</taxon>
        <taxon>Lepidoptera</taxon>
        <taxon>Glossata</taxon>
        <taxon>Ditrysia</taxon>
        <taxon>Bombycoidea</taxon>
        <taxon>Lasiocampidae</taxon>
        <taxon>Dendrolimus</taxon>
    </lineage>
</organism>
<proteinExistence type="predicted"/>
<comment type="caution">
    <text evidence="1">The sequence shown here is derived from an EMBL/GenBank/DDBJ whole genome shotgun (WGS) entry which is preliminary data.</text>
</comment>
<name>A0ACC1DFX7_9NEOP</name>
<gene>
    <name evidence="1" type="ORF">K1T71_002237</name>
</gene>
<sequence>MSPSAFYYVFCTSMEHLASLNAVVIRQKSTAFSGNKYVICAPGGGVLFYAKEDAGALNLVQGSSRAFNIDIFDADNKQASLIFIQILRRPYTFGPDKMDVKINGSLVSVVRVEPTFMKPVLNINDADDKRVLRVKGPMCQDGEVDYEIFDKNKTRIGCIQKQWSGIAREVFTDADNFMITFPGDLDVRFKAAVIGTCLLIVNFYYYFSK</sequence>
<accession>A0ACC1DFX7</accession>
<reference evidence="1 2" key="1">
    <citation type="journal article" date="2021" name="Front. Genet.">
        <title>Chromosome-Level Genome Assembly Reveals Significant Gene Expansion in the Toll and IMD Signaling Pathways of Dendrolimus kikuchii.</title>
        <authorList>
            <person name="Zhou J."/>
            <person name="Wu P."/>
            <person name="Xiong Z."/>
            <person name="Liu N."/>
            <person name="Zhao N."/>
            <person name="Ji M."/>
            <person name="Qiu Y."/>
            <person name="Yang B."/>
        </authorList>
    </citation>
    <scope>NUCLEOTIDE SEQUENCE [LARGE SCALE GENOMIC DNA]</scope>
    <source>
        <strain evidence="1">Ann1</strain>
    </source>
</reference>
<evidence type="ECO:0000313" key="2">
    <source>
        <dbReference type="Proteomes" id="UP000824533"/>
    </source>
</evidence>
<keyword evidence="2" id="KW-1185">Reference proteome</keyword>
<protein>
    <submittedName>
        <fullName evidence="1">Uncharacterized protein</fullName>
    </submittedName>
</protein>
<dbReference type="EMBL" id="CM034389">
    <property type="protein sequence ID" value="KAJ0182868.1"/>
    <property type="molecule type" value="Genomic_DNA"/>
</dbReference>
<dbReference type="Proteomes" id="UP000824533">
    <property type="component" value="Linkage Group LG03"/>
</dbReference>
<evidence type="ECO:0000313" key="1">
    <source>
        <dbReference type="EMBL" id="KAJ0182868.1"/>
    </source>
</evidence>